<dbReference type="InterPro" id="IPR020095">
    <property type="entry name" value="PsdUridine_synth_TruA_C"/>
</dbReference>
<comment type="caution">
    <text evidence="4">Lacks conserved residue(s) required for the propagation of feature annotation.</text>
</comment>
<dbReference type="Proteomes" id="UP000005384">
    <property type="component" value="Unassembled WGS sequence"/>
</dbReference>
<dbReference type="PANTHER" id="PTHR11142:SF0">
    <property type="entry name" value="TRNA PSEUDOURIDINE SYNTHASE-LIKE 1"/>
    <property type="match status" value="1"/>
</dbReference>
<proteinExistence type="inferred from homology"/>
<dbReference type="InterPro" id="IPR000182">
    <property type="entry name" value="GNAT_dom"/>
</dbReference>
<evidence type="ECO:0000256" key="3">
    <source>
        <dbReference type="ARBA" id="ARBA00023235"/>
    </source>
</evidence>
<dbReference type="Pfam" id="PF01416">
    <property type="entry name" value="PseudoU_synth_1"/>
    <property type="match status" value="2"/>
</dbReference>
<reference evidence="7 8" key="1">
    <citation type="submission" date="2011-08" db="EMBL/GenBank/DDBJ databases">
        <title>The Genome Sequence of Clostridium hathewayi WAL-18680.</title>
        <authorList>
            <consortium name="The Broad Institute Genome Sequencing Platform"/>
            <person name="Earl A."/>
            <person name="Ward D."/>
            <person name="Feldgarden M."/>
            <person name="Gevers D."/>
            <person name="Finegold S.M."/>
            <person name="Summanen P.H."/>
            <person name="Molitoris D.R."/>
            <person name="Song M."/>
            <person name="Daigneault M."/>
            <person name="Allen-Vercoe E."/>
            <person name="Young S.K."/>
            <person name="Zeng Q."/>
            <person name="Gargeya S."/>
            <person name="Fitzgerald M."/>
            <person name="Haas B."/>
            <person name="Abouelleil A."/>
            <person name="Alvarado L."/>
            <person name="Arachchi H.M."/>
            <person name="Berlin A."/>
            <person name="Brown A."/>
            <person name="Chapman S.B."/>
            <person name="Chen Z."/>
            <person name="Dunbar C."/>
            <person name="Freedman E."/>
            <person name="Gearin G."/>
            <person name="Gellesch M."/>
            <person name="Goldberg J."/>
            <person name="Griggs A."/>
            <person name="Gujja S."/>
            <person name="Heiman D."/>
            <person name="Howarth C."/>
            <person name="Larson L."/>
            <person name="Lui A."/>
            <person name="MacDonald P.J.P."/>
            <person name="Montmayeur A."/>
            <person name="Murphy C."/>
            <person name="Neiman D."/>
            <person name="Pearson M."/>
            <person name="Priest M."/>
            <person name="Roberts A."/>
            <person name="Saif S."/>
            <person name="Shea T."/>
            <person name="Shenoy N."/>
            <person name="Sisk P."/>
            <person name="Stolte C."/>
            <person name="Sykes S."/>
            <person name="Wortman J."/>
            <person name="Nusbaum C."/>
            <person name="Birren B."/>
        </authorList>
    </citation>
    <scope>NUCLEOTIDE SEQUENCE [LARGE SCALE GENOMIC DNA]</scope>
    <source>
        <strain evidence="7 8">WAL-18680</strain>
    </source>
</reference>
<comment type="catalytic activity">
    <reaction evidence="4 5">
        <text>uridine(38/39/40) in tRNA = pseudouridine(38/39/40) in tRNA</text>
        <dbReference type="Rhea" id="RHEA:22376"/>
        <dbReference type="Rhea" id="RHEA-COMP:10085"/>
        <dbReference type="Rhea" id="RHEA-COMP:10087"/>
        <dbReference type="ChEBI" id="CHEBI:65314"/>
        <dbReference type="ChEBI" id="CHEBI:65315"/>
        <dbReference type="EC" id="5.4.99.12"/>
    </reaction>
</comment>
<name>G5IL39_9FIRM</name>
<dbReference type="GO" id="GO:0160147">
    <property type="term" value="F:tRNA pseudouridine(38-40) synthase activity"/>
    <property type="evidence" value="ECO:0007669"/>
    <property type="project" value="UniProtKB-EC"/>
</dbReference>
<dbReference type="OrthoDB" id="9811823at2"/>
<evidence type="ECO:0000259" key="6">
    <source>
        <dbReference type="PROSITE" id="PS51186"/>
    </source>
</evidence>
<dbReference type="EMBL" id="ADLN01000118">
    <property type="protein sequence ID" value="EHI57727.1"/>
    <property type="molecule type" value="Genomic_DNA"/>
</dbReference>
<dbReference type="GO" id="GO:0016747">
    <property type="term" value="F:acyltransferase activity, transferring groups other than amino-acyl groups"/>
    <property type="evidence" value="ECO:0007669"/>
    <property type="project" value="InterPro"/>
</dbReference>
<sequence length="496" mass="56543">MKRVRMVVAYDGTNYCGWQIQPNGITIEEVLNKALSDLLREPVVVIGASRTDSGVHAEGNVAVFDTENRMPAEKICFALNQRLPQDIRILKSEEVAPDWHPRKCNCTKTYEYKILNRKIDMPTLRLYSHFCYFPLDVEKMKEAAKYLVGEHDFRSFCTVRGQAEETVRTIYSLDVEKSGDMITIRISGSGFLYNMVRIIAGTLMKVGMGVYPPEHVEEILDARDRQAAGQTALPKGLTLISLDYETELKPEIVGENKYWKYRLIQGEVGPKGKAYLVIERCVKEEFDGLLTRVTHQAVRNGAREVYVCDREKEGRIQTGKNYGYYRFDYAHSFVKMGCQAEQLNAAAREDVSLRAVEAAEAQSFCNLFNEVFFSVPNSATLTEEELKTRLACEEESVFWVMQQDRAAGFVMLIEKENGECEIDSLGIQKEFQKQGLAEAALAETAVFALEKKRERLTLLVADSNQPAYRLYQKCGFENEKLYSRWYATVPETVKKP</sequence>
<organism evidence="7 8">
    <name type="scientific">Hungatella hathewayi WAL-18680</name>
    <dbReference type="NCBI Taxonomy" id="742737"/>
    <lineage>
        <taxon>Bacteria</taxon>
        <taxon>Bacillati</taxon>
        <taxon>Bacillota</taxon>
        <taxon>Clostridia</taxon>
        <taxon>Lachnospirales</taxon>
        <taxon>Lachnospiraceae</taxon>
        <taxon>Hungatella</taxon>
    </lineage>
</organism>
<dbReference type="Gene3D" id="3.30.70.580">
    <property type="entry name" value="Pseudouridine synthase I, catalytic domain, N-terminal subdomain"/>
    <property type="match status" value="1"/>
</dbReference>
<dbReference type="Pfam" id="PF00583">
    <property type="entry name" value="Acetyltransf_1"/>
    <property type="match status" value="1"/>
</dbReference>
<evidence type="ECO:0000256" key="5">
    <source>
        <dbReference type="RuleBase" id="RU003792"/>
    </source>
</evidence>
<keyword evidence="2 4" id="KW-0819">tRNA processing</keyword>
<evidence type="ECO:0000313" key="8">
    <source>
        <dbReference type="Proteomes" id="UP000005384"/>
    </source>
</evidence>
<evidence type="ECO:0000256" key="1">
    <source>
        <dbReference type="ARBA" id="ARBA00009375"/>
    </source>
</evidence>
<dbReference type="HAMAP" id="MF_00171">
    <property type="entry name" value="TruA"/>
    <property type="match status" value="1"/>
</dbReference>
<dbReference type="EC" id="5.4.99.12" evidence="4"/>
<keyword evidence="3 4" id="KW-0413">Isomerase</keyword>
<dbReference type="Gene3D" id="3.30.70.660">
    <property type="entry name" value="Pseudouridine synthase I, catalytic domain, C-terminal subdomain"/>
    <property type="match status" value="1"/>
</dbReference>
<feature type="active site" description="Nucleophile" evidence="4">
    <location>
        <position position="52"/>
    </location>
</feature>
<comment type="caution">
    <text evidence="7">The sequence shown here is derived from an EMBL/GenBank/DDBJ whole genome shotgun (WGS) entry which is preliminary data.</text>
</comment>
<comment type="function">
    <text evidence="4">Formation of pseudouridine at positions 38, 39 and 40 in the anticodon stem and loop of transfer RNAs.</text>
</comment>
<dbReference type="PROSITE" id="PS51186">
    <property type="entry name" value="GNAT"/>
    <property type="match status" value="1"/>
</dbReference>
<dbReference type="InterPro" id="IPR020103">
    <property type="entry name" value="PsdUridine_synth_cat_dom_sf"/>
</dbReference>
<dbReference type="NCBIfam" id="TIGR00071">
    <property type="entry name" value="hisT_truA"/>
    <property type="match status" value="1"/>
</dbReference>
<dbReference type="SUPFAM" id="SSF55729">
    <property type="entry name" value="Acyl-CoA N-acyltransferases (Nat)"/>
    <property type="match status" value="1"/>
</dbReference>
<feature type="binding site" evidence="4">
    <location>
        <position position="110"/>
    </location>
    <ligand>
        <name>substrate</name>
    </ligand>
</feature>
<dbReference type="InterPro" id="IPR020097">
    <property type="entry name" value="PsdUridine_synth_TruA_a/b_dom"/>
</dbReference>
<dbReference type="InterPro" id="IPR001406">
    <property type="entry name" value="PsdUridine_synth_TruA"/>
</dbReference>
<comment type="similarity">
    <text evidence="1 4 5">Belongs to the tRNA pseudouridine synthase TruA family.</text>
</comment>
<keyword evidence="8" id="KW-1185">Reference proteome</keyword>
<comment type="subunit">
    <text evidence="4">Homodimer.</text>
</comment>
<evidence type="ECO:0000256" key="2">
    <source>
        <dbReference type="ARBA" id="ARBA00022694"/>
    </source>
</evidence>
<accession>G5IL39</accession>
<dbReference type="FunFam" id="3.30.70.580:FF:000001">
    <property type="entry name" value="tRNA pseudouridine synthase A"/>
    <property type="match status" value="1"/>
</dbReference>
<evidence type="ECO:0000313" key="7">
    <source>
        <dbReference type="EMBL" id="EHI57727.1"/>
    </source>
</evidence>
<dbReference type="CDD" id="cd02570">
    <property type="entry name" value="PseudoU_synth_EcTruA"/>
    <property type="match status" value="1"/>
</dbReference>
<dbReference type="GO" id="GO:0003723">
    <property type="term" value="F:RNA binding"/>
    <property type="evidence" value="ECO:0007669"/>
    <property type="project" value="InterPro"/>
</dbReference>
<dbReference type="SUPFAM" id="SSF55120">
    <property type="entry name" value="Pseudouridine synthase"/>
    <property type="match status" value="1"/>
</dbReference>
<dbReference type="HOGENOM" id="CLU_549545_0_0_9"/>
<dbReference type="InterPro" id="IPR016181">
    <property type="entry name" value="Acyl_CoA_acyltransferase"/>
</dbReference>
<dbReference type="PANTHER" id="PTHR11142">
    <property type="entry name" value="PSEUDOURIDYLATE SYNTHASE"/>
    <property type="match status" value="1"/>
</dbReference>
<dbReference type="GO" id="GO:0031119">
    <property type="term" value="P:tRNA pseudouridine synthesis"/>
    <property type="evidence" value="ECO:0007669"/>
    <property type="project" value="UniProtKB-UniRule"/>
</dbReference>
<dbReference type="Gene3D" id="3.40.630.30">
    <property type="match status" value="1"/>
</dbReference>
<evidence type="ECO:0000256" key="4">
    <source>
        <dbReference type="HAMAP-Rule" id="MF_00171"/>
    </source>
</evidence>
<dbReference type="AlphaFoldDB" id="G5IL39"/>
<dbReference type="InterPro" id="IPR020094">
    <property type="entry name" value="TruA/RsuA/RluB/E/F_N"/>
</dbReference>
<gene>
    <name evidence="4" type="primary">truA</name>
    <name evidence="7" type="ORF">HMPREF9473_04217</name>
</gene>
<protein>
    <recommendedName>
        <fullName evidence="4">tRNA pseudouridine synthase A</fullName>
        <ecNumber evidence="4">5.4.99.12</ecNumber>
    </recommendedName>
    <alternativeName>
        <fullName evidence="4">tRNA pseudouridine(38-40) synthase</fullName>
    </alternativeName>
    <alternativeName>
        <fullName evidence="4">tRNA pseudouridylate synthase I</fullName>
    </alternativeName>
    <alternativeName>
        <fullName evidence="4">tRNA-uridine isomerase I</fullName>
    </alternativeName>
</protein>
<dbReference type="PATRIC" id="fig|742737.3.peg.4202"/>
<feature type="domain" description="N-acetyltransferase" evidence="6">
    <location>
        <begin position="351"/>
        <end position="496"/>
    </location>
</feature>